<sequence>MSSTDVRLIPCMHSFANQWPIPDCYHQSLKYYPLDKGQLQMQKLSIVNFVVLLATVLVVGKTDRIPSHHTLNLIHELYLQAKTLEWSKFGSNKYLKSLTKTECLNACTGIAIKVCQLLYRKKKSERLQLACDVNLSSRALLREIEVFARDQMKYSKSGNGEFNMAWIATQSSAVLNVDPLSAAADALHWYTKAYTAADKYGDDFVSGSARIEAAGCLFHCGGGVLEIPTPVHGRAVVRRDFRTEFGEKTKEGQEKSGIPMLDVFDMEHAKFTTSYETERLLSGKSITTLTSGERHIVEWKISLSLWNQAMKYYDCMVDIGVGYFMFGDSTYWMEVIFQIRKAVENCNTRKLALDDCDYKTPLFTPGIRD</sequence>
<evidence type="ECO:0000313" key="2">
    <source>
        <dbReference type="Proteomes" id="UP001054902"/>
    </source>
</evidence>
<reference evidence="1 2" key="1">
    <citation type="journal article" date="2021" name="Sci. Rep.">
        <title>The genome of the diatom Chaetoceros tenuissimus carries an ancient integrated fragment of an extant virus.</title>
        <authorList>
            <person name="Hongo Y."/>
            <person name="Kimura K."/>
            <person name="Takaki Y."/>
            <person name="Yoshida Y."/>
            <person name="Baba S."/>
            <person name="Kobayashi G."/>
            <person name="Nagasaki K."/>
            <person name="Hano T."/>
            <person name="Tomaru Y."/>
        </authorList>
    </citation>
    <scope>NUCLEOTIDE SEQUENCE [LARGE SCALE GENOMIC DNA]</scope>
    <source>
        <strain evidence="1 2">NIES-3715</strain>
    </source>
</reference>
<dbReference type="AlphaFoldDB" id="A0AAD3H1R7"/>
<dbReference type="Proteomes" id="UP001054902">
    <property type="component" value="Unassembled WGS sequence"/>
</dbReference>
<comment type="caution">
    <text evidence="1">The sequence shown here is derived from an EMBL/GenBank/DDBJ whole genome shotgun (WGS) entry which is preliminary data.</text>
</comment>
<gene>
    <name evidence="1" type="ORF">CTEN210_03862</name>
</gene>
<keyword evidence="2" id="KW-1185">Reference proteome</keyword>
<evidence type="ECO:0000313" key="1">
    <source>
        <dbReference type="EMBL" id="GFH47387.1"/>
    </source>
</evidence>
<protein>
    <submittedName>
        <fullName evidence="1">Uncharacterized protein</fullName>
    </submittedName>
</protein>
<name>A0AAD3H1R7_9STRA</name>
<dbReference type="EMBL" id="BLLK01000023">
    <property type="protein sequence ID" value="GFH47387.1"/>
    <property type="molecule type" value="Genomic_DNA"/>
</dbReference>
<accession>A0AAD3H1R7</accession>
<proteinExistence type="predicted"/>
<organism evidence="1 2">
    <name type="scientific">Chaetoceros tenuissimus</name>
    <dbReference type="NCBI Taxonomy" id="426638"/>
    <lineage>
        <taxon>Eukaryota</taxon>
        <taxon>Sar</taxon>
        <taxon>Stramenopiles</taxon>
        <taxon>Ochrophyta</taxon>
        <taxon>Bacillariophyta</taxon>
        <taxon>Coscinodiscophyceae</taxon>
        <taxon>Chaetocerotophycidae</taxon>
        <taxon>Chaetocerotales</taxon>
        <taxon>Chaetocerotaceae</taxon>
        <taxon>Chaetoceros</taxon>
    </lineage>
</organism>